<dbReference type="EMBL" id="SWDB01000039">
    <property type="protein sequence ID" value="TKB43355.1"/>
    <property type="molecule type" value="Genomic_DNA"/>
</dbReference>
<dbReference type="AlphaFoldDB" id="A0A4U1B2E7"/>
<feature type="chain" id="PRO_5020547263" description="START domain-containing protein" evidence="1">
    <location>
        <begin position="28"/>
        <end position="232"/>
    </location>
</feature>
<gene>
    <name evidence="2" type="ORF">E8M12_15285</name>
</gene>
<organism evidence="2 3">
    <name type="scientific">Thalassotalea mangrovi</name>
    <dbReference type="NCBI Taxonomy" id="2572245"/>
    <lineage>
        <taxon>Bacteria</taxon>
        <taxon>Pseudomonadati</taxon>
        <taxon>Pseudomonadota</taxon>
        <taxon>Gammaproteobacteria</taxon>
        <taxon>Alteromonadales</taxon>
        <taxon>Colwelliaceae</taxon>
        <taxon>Thalassotalea</taxon>
    </lineage>
</organism>
<evidence type="ECO:0000313" key="2">
    <source>
        <dbReference type="EMBL" id="TKB43355.1"/>
    </source>
</evidence>
<dbReference type="RefSeq" id="WP_136737134.1">
    <property type="nucleotide sequence ID" value="NZ_SWDB01000039.1"/>
</dbReference>
<protein>
    <recommendedName>
        <fullName evidence="4">START domain-containing protein</fullName>
    </recommendedName>
</protein>
<accession>A0A4U1B2E7</accession>
<dbReference type="OrthoDB" id="5734556at2"/>
<evidence type="ECO:0000313" key="3">
    <source>
        <dbReference type="Proteomes" id="UP000307999"/>
    </source>
</evidence>
<keyword evidence="1" id="KW-0732">Signal</keyword>
<evidence type="ECO:0000256" key="1">
    <source>
        <dbReference type="SAM" id="SignalP"/>
    </source>
</evidence>
<comment type="caution">
    <text evidence="2">The sequence shown here is derived from an EMBL/GenBank/DDBJ whole genome shotgun (WGS) entry which is preliminary data.</text>
</comment>
<dbReference type="InterPro" id="IPR023393">
    <property type="entry name" value="START-like_dom_sf"/>
</dbReference>
<dbReference type="Gene3D" id="3.30.530.20">
    <property type="match status" value="1"/>
</dbReference>
<proteinExistence type="predicted"/>
<keyword evidence="3" id="KW-1185">Reference proteome</keyword>
<reference evidence="2 3" key="1">
    <citation type="submission" date="2019-04" db="EMBL/GenBank/DDBJ databases">
        <title>Thalassotalea guangxiensis sp. nov., isolated from sediment of the coastal wetland.</title>
        <authorList>
            <person name="Zheng S."/>
            <person name="Zhang D."/>
        </authorList>
    </citation>
    <scope>NUCLEOTIDE SEQUENCE [LARGE SCALE GENOMIC DNA]</scope>
    <source>
        <strain evidence="2 3">ZS-4</strain>
    </source>
</reference>
<sequence length="232" mass="26705">MTVLTDLLRIWRYLLLTACILTFPAIATSDAPNSDFPTQQSLPLPWYTHMQNEWLWIQYRDKPDTGFVEIKASLTLQTQLNKIRYLLTDKKAVLSWVAGVKRIVVFEKQNDHQVQLTILDPIWPVHAREMLTTNSLINNTNQFTLTVQDHNQYLKPNPNRIRVERVNITWQVKQLEDNIVDVQYLGYFQPGGSLPAWLSNEIFLVLISDSLTNLKAVIDGIESAKGTTAEIQ</sequence>
<evidence type="ECO:0008006" key="4">
    <source>
        <dbReference type="Google" id="ProtNLM"/>
    </source>
</evidence>
<name>A0A4U1B2E7_9GAMM</name>
<dbReference type="SUPFAM" id="SSF55961">
    <property type="entry name" value="Bet v1-like"/>
    <property type="match status" value="1"/>
</dbReference>
<feature type="signal peptide" evidence="1">
    <location>
        <begin position="1"/>
        <end position="27"/>
    </location>
</feature>
<dbReference type="Proteomes" id="UP000307999">
    <property type="component" value="Unassembled WGS sequence"/>
</dbReference>